<dbReference type="InterPro" id="IPR032514">
    <property type="entry name" value="GtaA_central"/>
</dbReference>
<evidence type="ECO:0000259" key="4">
    <source>
        <dbReference type="Pfam" id="PF17168"/>
    </source>
</evidence>
<dbReference type="AlphaFoldDB" id="A0A1L9RY81"/>
<dbReference type="RefSeq" id="XP_040693565.1">
    <property type="nucleotide sequence ID" value="XM_040837324.1"/>
</dbReference>
<dbReference type="PANTHER" id="PTHR31987">
    <property type="entry name" value="GLUTAMINASE A-RELATED"/>
    <property type="match status" value="1"/>
</dbReference>
<dbReference type="OrthoDB" id="3918848at2759"/>
<organism evidence="5 6">
    <name type="scientific">Aspergillus wentii DTO 134E9</name>
    <dbReference type="NCBI Taxonomy" id="1073089"/>
    <lineage>
        <taxon>Eukaryota</taxon>
        <taxon>Fungi</taxon>
        <taxon>Dikarya</taxon>
        <taxon>Ascomycota</taxon>
        <taxon>Pezizomycotina</taxon>
        <taxon>Eurotiomycetes</taxon>
        <taxon>Eurotiomycetidae</taxon>
        <taxon>Eurotiales</taxon>
        <taxon>Aspergillaceae</taxon>
        <taxon>Aspergillus</taxon>
        <taxon>Aspergillus subgen. Cremei</taxon>
    </lineage>
</organism>
<evidence type="ECO:0000259" key="2">
    <source>
        <dbReference type="Pfam" id="PF16334"/>
    </source>
</evidence>
<feature type="signal peptide" evidence="1">
    <location>
        <begin position="1"/>
        <end position="25"/>
    </location>
</feature>
<dbReference type="VEuPathDB" id="FungiDB:ASPWEDRAFT_49741"/>
<name>A0A1L9RY81_ASPWE</name>
<dbReference type="EMBL" id="KV878210">
    <property type="protein sequence ID" value="OJJ39889.1"/>
    <property type="molecule type" value="Genomic_DNA"/>
</dbReference>
<proteinExistence type="predicted"/>
<dbReference type="InterPro" id="IPR033433">
    <property type="entry name" value="GtaA_N"/>
</dbReference>
<feature type="domain" description="Glutaminase A N-terminal" evidence="4">
    <location>
        <begin position="108"/>
        <end position="327"/>
    </location>
</feature>
<sequence length="688" mass="74486">MGFFSNLRSAFGLILGSTLLHTSIAATFTPFAAPSYPLAVRNPYLSVWLPGDSASDLPSSSPKFWSGGDLTWSVIARVDGQAYNLFGVSSSLDNSKAATVTGASFTSTHSTFTLEAGSRTFTLDFLSPVSPKNLLRQSLPFAYLTISVSGASDGSSVQIYSDIDSSWTGQPDNSKWHITTNDTTSIYHLGPVNGATFSQTDPGQALWGETAYATRPSNQSNLTSASGPLSSIRSQFVSNGALSNSHAEWTSDGVAGFAHDLGKVTDKTSVTFAIGHVRERVIDYVGNAQAGYYWAKYPGTVQVASHFLDDYAGAASESTALDNLIQTGGEDAYGSNYSGILALSLRQVFGGIEVTIPHDSLDTSNPSAFIKEISSNGNINTVDVIYATFPIFYILSPEFIKLLIKPVLEYVTSDAYSEEYAVHDLGTHYPNATGHDPNGEAMPIEESGNIILLTYAYEKGLGQSDISSNYGSLLQQYAQYLQNNGLYPASQLSLNDALGEVANQTNLAVKAASALGAYGDLTSQTNYTNLGKEFADKIWTDRLGTDADGTYFTFQYGNDTWFETFNHYPDVLFNLDIFPQEVYNATSAFYPTVRQAGGVALKQDLNWGQTNWQSFVGATVTGEARDQYVADLHAYISNGLNPAPFSDRYWVADNGEYKAGEYYVFRARPTLGSHFALWALKGANQWSD</sequence>
<dbReference type="Pfam" id="PF16335">
    <property type="entry name" value="GtaA_6_Hairpin"/>
    <property type="match status" value="1"/>
</dbReference>
<dbReference type="Pfam" id="PF16334">
    <property type="entry name" value="DUF4964"/>
    <property type="match status" value="1"/>
</dbReference>
<dbReference type="Proteomes" id="UP000184383">
    <property type="component" value="Unassembled WGS sequence"/>
</dbReference>
<evidence type="ECO:0000313" key="6">
    <source>
        <dbReference type="Proteomes" id="UP000184383"/>
    </source>
</evidence>
<gene>
    <name evidence="5" type="ORF">ASPWEDRAFT_49741</name>
</gene>
<evidence type="ECO:0000259" key="3">
    <source>
        <dbReference type="Pfam" id="PF16335"/>
    </source>
</evidence>
<evidence type="ECO:0000313" key="5">
    <source>
        <dbReference type="EMBL" id="OJJ39889.1"/>
    </source>
</evidence>
<dbReference type="Pfam" id="PF17168">
    <property type="entry name" value="DUF5127"/>
    <property type="match status" value="1"/>
</dbReference>
<reference evidence="6" key="1">
    <citation type="journal article" date="2017" name="Genome Biol.">
        <title>Comparative genomics reveals high biological diversity and specific adaptations in the industrially and medically important fungal genus Aspergillus.</title>
        <authorList>
            <person name="de Vries R.P."/>
            <person name="Riley R."/>
            <person name="Wiebenga A."/>
            <person name="Aguilar-Osorio G."/>
            <person name="Amillis S."/>
            <person name="Uchima C.A."/>
            <person name="Anderluh G."/>
            <person name="Asadollahi M."/>
            <person name="Askin M."/>
            <person name="Barry K."/>
            <person name="Battaglia E."/>
            <person name="Bayram O."/>
            <person name="Benocci T."/>
            <person name="Braus-Stromeyer S.A."/>
            <person name="Caldana C."/>
            <person name="Canovas D."/>
            <person name="Cerqueira G.C."/>
            <person name="Chen F."/>
            <person name="Chen W."/>
            <person name="Choi C."/>
            <person name="Clum A."/>
            <person name="Dos Santos R.A."/>
            <person name="Damasio A.R."/>
            <person name="Diallinas G."/>
            <person name="Emri T."/>
            <person name="Fekete E."/>
            <person name="Flipphi M."/>
            <person name="Freyberg S."/>
            <person name="Gallo A."/>
            <person name="Gournas C."/>
            <person name="Habgood R."/>
            <person name="Hainaut M."/>
            <person name="Harispe M.L."/>
            <person name="Henrissat B."/>
            <person name="Hilden K.S."/>
            <person name="Hope R."/>
            <person name="Hossain A."/>
            <person name="Karabika E."/>
            <person name="Karaffa L."/>
            <person name="Karanyi Z."/>
            <person name="Krasevec N."/>
            <person name="Kuo A."/>
            <person name="Kusch H."/>
            <person name="LaButti K."/>
            <person name="Lagendijk E.L."/>
            <person name="Lapidus A."/>
            <person name="Levasseur A."/>
            <person name="Lindquist E."/>
            <person name="Lipzen A."/>
            <person name="Logrieco A.F."/>
            <person name="MacCabe A."/>
            <person name="Maekelae M.R."/>
            <person name="Malavazi I."/>
            <person name="Melin P."/>
            <person name="Meyer V."/>
            <person name="Mielnichuk N."/>
            <person name="Miskei M."/>
            <person name="Molnar A.P."/>
            <person name="Mule G."/>
            <person name="Ngan C.Y."/>
            <person name="Orejas M."/>
            <person name="Orosz E."/>
            <person name="Ouedraogo J.P."/>
            <person name="Overkamp K.M."/>
            <person name="Park H.-S."/>
            <person name="Perrone G."/>
            <person name="Piumi F."/>
            <person name="Punt P.J."/>
            <person name="Ram A.F."/>
            <person name="Ramon A."/>
            <person name="Rauscher S."/>
            <person name="Record E."/>
            <person name="Riano-Pachon D.M."/>
            <person name="Robert V."/>
            <person name="Roehrig J."/>
            <person name="Ruller R."/>
            <person name="Salamov A."/>
            <person name="Salih N.S."/>
            <person name="Samson R.A."/>
            <person name="Sandor E."/>
            <person name="Sanguinetti M."/>
            <person name="Schuetze T."/>
            <person name="Sepcic K."/>
            <person name="Shelest E."/>
            <person name="Sherlock G."/>
            <person name="Sophianopoulou V."/>
            <person name="Squina F.M."/>
            <person name="Sun H."/>
            <person name="Susca A."/>
            <person name="Todd R.B."/>
            <person name="Tsang A."/>
            <person name="Unkles S.E."/>
            <person name="van de Wiele N."/>
            <person name="van Rossen-Uffink D."/>
            <person name="Oliveira J.V."/>
            <person name="Vesth T.C."/>
            <person name="Visser J."/>
            <person name="Yu J.-H."/>
            <person name="Zhou M."/>
            <person name="Andersen M.R."/>
            <person name="Archer D.B."/>
            <person name="Baker S.E."/>
            <person name="Benoit I."/>
            <person name="Brakhage A.A."/>
            <person name="Braus G.H."/>
            <person name="Fischer R."/>
            <person name="Frisvad J.C."/>
            <person name="Goldman G.H."/>
            <person name="Houbraken J."/>
            <person name="Oakley B."/>
            <person name="Pocsi I."/>
            <person name="Scazzocchio C."/>
            <person name="Seiboth B."/>
            <person name="vanKuyk P.A."/>
            <person name="Wortman J."/>
            <person name="Dyer P.S."/>
            <person name="Grigoriev I.V."/>
        </authorList>
    </citation>
    <scope>NUCLEOTIDE SEQUENCE [LARGE SCALE GENOMIC DNA]</scope>
    <source>
        <strain evidence="6">DTO 134E9</strain>
    </source>
</reference>
<evidence type="ECO:0008006" key="7">
    <source>
        <dbReference type="Google" id="ProtNLM"/>
    </source>
</evidence>
<dbReference type="PANTHER" id="PTHR31987:SF14">
    <property type="entry name" value="PUTATIVE (AFU_ORTHOLOGUE AFUA_6G09910)-RELATED"/>
    <property type="match status" value="1"/>
</dbReference>
<keyword evidence="1" id="KW-0732">Signal</keyword>
<dbReference type="STRING" id="1073089.A0A1L9RY81"/>
<dbReference type="InterPro" id="IPR032515">
    <property type="entry name" value="DUF4964"/>
</dbReference>
<keyword evidence="6" id="KW-1185">Reference proteome</keyword>
<dbReference type="GeneID" id="63753172"/>
<accession>A0A1L9RY81</accession>
<feature type="chain" id="PRO_5012137631" description="Glutaminase" evidence="1">
    <location>
        <begin position="26"/>
        <end position="688"/>
    </location>
</feature>
<feature type="domain" description="DUF4964" evidence="2">
    <location>
        <begin position="29"/>
        <end position="88"/>
    </location>
</feature>
<dbReference type="InterPro" id="IPR052743">
    <property type="entry name" value="Glutaminase_GtaA"/>
</dbReference>
<feature type="domain" description="Glutaminase A central" evidence="3">
    <location>
        <begin position="334"/>
        <end position="677"/>
    </location>
</feature>
<protein>
    <recommendedName>
        <fullName evidence="7">Glutaminase</fullName>
    </recommendedName>
</protein>
<evidence type="ECO:0000256" key="1">
    <source>
        <dbReference type="SAM" id="SignalP"/>
    </source>
</evidence>